<evidence type="ECO:0000259" key="3">
    <source>
        <dbReference type="Pfam" id="PF23600"/>
    </source>
</evidence>
<dbReference type="OrthoDB" id="157486at2157"/>
<evidence type="ECO:0000256" key="2">
    <source>
        <dbReference type="SAM" id="Phobius"/>
    </source>
</evidence>
<dbReference type="GeneID" id="25145099"/>
<protein>
    <submittedName>
        <fullName evidence="4">Permease</fullName>
    </submittedName>
</protein>
<feature type="transmembrane region" description="Helical" evidence="2">
    <location>
        <begin position="28"/>
        <end position="50"/>
    </location>
</feature>
<dbReference type="eggNOG" id="arCOG02827">
    <property type="taxonomic scope" value="Archaea"/>
</dbReference>
<feature type="transmembrane region" description="Helical" evidence="2">
    <location>
        <begin position="95"/>
        <end position="116"/>
    </location>
</feature>
<dbReference type="STRING" id="797299.HALLA_11605"/>
<dbReference type="Proteomes" id="UP000019024">
    <property type="component" value="Chromosome"/>
</dbReference>
<evidence type="ECO:0000313" key="4">
    <source>
        <dbReference type="EMBL" id="AHF99414.1"/>
    </source>
</evidence>
<dbReference type="HOGENOM" id="CLU_080901_0_0_2"/>
<feature type="transmembrane region" description="Helical" evidence="2">
    <location>
        <begin position="70"/>
        <end position="88"/>
    </location>
</feature>
<gene>
    <name evidence="4" type="ORF">HALLA_11605</name>
</gene>
<name>W0JQH1_9EURY</name>
<dbReference type="KEGG" id="hlr:HALLA_11605"/>
<feature type="region of interest" description="Disordered" evidence="1">
    <location>
        <begin position="239"/>
        <end position="263"/>
    </location>
</feature>
<keyword evidence="2" id="KW-0472">Membrane</keyword>
<dbReference type="InterPro" id="IPR055563">
    <property type="entry name" value="CdpA_N"/>
</dbReference>
<evidence type="ECO:0000256" key="1">
    <source>
        <dbReference type="SAM" id="MobiDB-lite"/>
    </source>
</evidence>
<feature type="domain" description="Cell division protein A N-terminal" evidence="3">
    <location>
        <begin position="10"/>
        <end position="156"/>
    </location>
</feature>
<keyword evidence="2" id="KW-0812">Transmembrane</keyword>
<organism evidence="4 5">
    <name type="scientific">Halostagnicola larsenii XH-48</name>
    <dbReference type="NCBI Taxonomy" id="797299"/>
    <lineage>
        <taxon>Archaea</taxon>
        <taxon>Methanobacteriati</taxon>
        <taxon>Methanobacteriota</taxon>
        <taxon>Stenosarchaea group</taxon>
        <taxon>Halobacteria</taxon>
        <taxon>Halobacteriales</taxon>
        <taxon>Natrialbaceae</taxon>
        <taxon>Halostagnicola</taxon>
    </lineage>
</organism>
<keyword evidence="2" id="KW-1133">Transmembrane helix</keyword>
<proteinExistence type="predicted"/>
<dbReference type="RefSeq" id="WP_049952616.1">
    <property type="nucleotide sequence ID" value="NZ_CP007055.1"/>
</dbReference>
<dbReference type="AlphaFoldDB" id="W0JQH1"/>
<accession>W0JQH1</accession>
<evidence type="ECO:0000313" key="5">
    <source>
        <dbReference type="Proteomes" id="UP000019024"/>
    </source>
</evidence>
<dbReference type="PATRIC" id="fig|797299.3.peg.1351"/>
<keyword evidence="5" id="KW-1185">Reference proteome</keyword>
<reference evidence="4 5" key="1">
    <citation type="submission" date="2014-01" db="EMBL/GenBank/DDBJ databases">
        <authorList>
            <consortium name="DOE Joint Genome Institute"/>
            <person name="Anderson I."/>
            <person name="Huntemann M."/>
            <person name="Han J."/>
            <person name="Chen A."/>
            <person name="Kyrpides N."/>
            <person name="Mavromatis K."/>
            <person name="Markowitz V."/>
            <person name="Palaniappan K."/>
            <person name="Ivanova N."/>
            <person name="Schaumberg A."/>
            <person name="Pati A."/>
            <person name="Liolios K."/>
            <person name="Nordberg H.P."/>
            <person name="Cantor M.N."/>
            <person name="Hua S.X."/>
            <person name="Woyke T."/>
        </authorList>
    </citation>
    <scope>NUCLEOTIDE SEQUENCE [LARGE SCALE GENOMIC DNA]</scope>
    <source>
        <strain evidence="4 5">XH-48</strain>
    </source>
</reference>
<dbReference type="EMBL" id="CP007055">
    <property type="protein sequence ID" value="AHF99414.1"/>
    <property type="molecule type" value="Genomic_DNA"/>
</dbReference>
<feature type="transmembrane region" description="Helical" evidence="2">
    <location>
        <begin position="132"/>
        <end position="155"/>
    </location>
</feature>
<dbReference type="Pfam" id="PF23600">
    <property type="entry name" value="CdpA_N"/>
    <property type="match status" value="1"/>
</dbReference>
<sequence>MVARGDSDGYLFDLYRQYIGEPSGRNDVYVGFGLFFGGIGLAVTALVLFIWASTHEPRSAAYVTWTEPAYGFGMLSLPAMMLGIVVLLPSNRRMLYTSLMGAAVTFGAVLGFFYAYPSDWNGHGQNYTVEVVAIYAVGIAGLIASTGGALIAHYLELAQSAGVTETRDGDEQAGSESYTDEEIQQDIDDAMEDVELSWGGVEKGDNTKLNFSSHEFDNVEIGDTATTTRSSGVDSQVAGLKGLKGGETKTTTSSSSVEDQTAKLKELREQKRAEEMATNDSNGALDTVASSLRSAAHRVRSLFGRK</sequence>